<dbReference type="EMBL" id="CP012040">
    <property type="protein sequence ID" value="AKP53000.1"/>
    <property type="molecule type" value="Genomic_DNA"/>
</dbReference>
<evidence type="ECO:0000259" key="2">
    <source>
        <dbReference type="Pfam" id="PF01757"/>
    </source>
</evidence>
<keyword evidence="1" id="KW-1133">Transmembrane helix</keyword>
<dbReference type="GO" id="GO:0016020">
    <property type="term" value="C:membrane"/>
    <property type="evidence" value="ECO:0007669"/>
    <property type="project" value="TreeGrafter"/>
</dbReference>
<proteinExistence type="predicted"/>
<keyword evidence="1" id="KW-0472">Membrane</keyword>
<feature type="transmembrane region" description="Helical" evidence="1">
    <location>
        <begin position="45"/>
        <end position="73"/>
    </location>
</feature>
<dbReference type="Proteomes" id="UP000036520">
    <property type="component" value="Chromosome"/>
</dbReference>
<dbReference type="Pfam" id="PF01757">
    <property type="entry name" value="Acyl_transf_3"/>
    <property type="match status" value="1"/>
</dbReference>
<dbReference type="PATRIC" id="fig|320787.5.peg.3968"/>
<evidence type="ECO:0000313" key="3">
    <source>
        <dbReference type="EMBL" id="AKP53000.1"/>
    </source>
</evidence>
<dbReference type="InterPro" id="IPR002656">
    <property type="entry name" value="Acyl_transf_3_dom"/>
</dbReference>
<feature type="transmembrane region" description="Helical" evidence="1">
    <location>
        <begin position="192"/>
        <end position="211"/>
    </location>
</feature>
<protein>
    <recommendedName>
        <fullName evidence="2">Acyltransferase 3 domain-containing protein</fullName>
    </recommendedName>
</protein>
<dbReference type="PANTHER" id="PTHR23028:SF131">
    <property type="entry name" value="BLR2367 PROTEIN"/>
    <property type="match status" value="1"/>
</dbReference>
<evidence type="ECO:0000313" key="4">
    <source>
        <dbReference type="Proteomes" id="UP000036520"/>
    </source>
</evidence>
<feature type="transmembrane region" description="Helical" evidence="1">
    <location>
        <begin position="163"/>
        <end position="180"/>
    </location>
</feature>
<keyword evidence="1" id="KW-0812">Transmembrane</keyword>
<feature type="transmembrane region" description="Helical" evidence="1">
    <location>
        <begin position="135"/>
        <end position="156"/>
    </location>
</feature>
<organism evidence="3 4">
    <name type="scientific">Cyclobacterium amurskyense</name>
    <dbReference type="NCBI Taxonomy" id="320787"/>
    <lineage>
        <taxon>Bacteria</taxon>
        <taxon>Pseudomonadati</taxon>
        <taxon>Bacteroidota</taxon>
        <taxon>Cytophagia</taxon>
        <taxon>Cytophagales</taxon>
        <taxon>Cyclobacteriaceae</taxon>
        <taxon>Cyclobacterium</taxon>
    </lineage>
</organism>
<evidence type="ECO:0000256" key="1">
    <source>
        <dbReference type="SAM" id="Phobius"/>
    </source>
</evidence>
<dbReference type="OrthoDB" id="9796461at2"/>
<feature type="transmembrane region" description="Helical" evidence="1">
    <location>
        <begin position="273"/>
        <end position="290"/>
    </location>
</feature>
<feature type="transmembrane region" description="Helical" evidence="1">
    <location>
        <begin position="223"/>
        <end position="240"/>
    </location>
</feature>
<feature type="transmembrane region" description="Helical" evidence="1">
    <location>
        <begin position="310"/>
        <end position="330"/>
    </location>
</feature>
<name>A0A0H4PIZ4_9BACT</name>
<dbReference type="KEGG" id="camu:CA2015_3623"/>
<dbReference type="PANTHER" id="PTHR23028">
    <property type="entry name" value="ACETYLTRANSFERASE"/>
    <property type="match status" value="1"/>
</dbReference>
<feature type="domain" description="Acyltransferase 3" evidence="2">
    <location>
        <begin position="13"/>
        <end position="322"/>
    </location>
</feature>
<dbReference type="RefSeq" id="WP_048643156.1">
    <property type="nucleotide sequence ID" value="NZ_CP012040.1"/>
</dbReference>
<gene>
    <name evidence="3" type="ORF">CA2015_3623</name>
</gene>
<reference evidence="3 4" key="1">
    <citation type="submission" date="2015-07" db="EMBL/GenBank/DDBJ databases">
        <authorList>
            <person name="Kim K.M."/>
        </authorList>
    </citation>
    <scope>NUCLEOTIDE SEQUENCE [LARGE SCALE GENOMIC DNA]</scope>
    <source>
        <strain evidence="3 4">KCTC 12363</strain>
    </source>
</reference>
<feature type="transmembrane region" description="Helical" evidence="1">
    <location>
        <begin position="94"/>
        <end position="115"/>
    </location>
</feature>
<feature type="transmembrane region" description="Helical" evidence="1">
    <location>
        <begin position="246"/>
        <end position="266"/>
    </location>
</feature>
<accession>A0A0H4PIZ4</accession>
<dbReference type="InterPro" id="IPR050879">
    <property type="entry name" value="Acyltransferase_3"/>
</dbReference>
<dbReference type="STRING" id="320787.CA2015_3623"/>
<sequence length="354" mass="40587">MSLNKQKKGDFFNSLQIFRGFAALMVVFHHQWTAFAYFFDKQNHIFAFIATLGKHGVDFFFVLSGFIITYSCYNKRASIITIKSYLINRVLRIYIPYLPISLCMLLLYQLLPSVSGSDRTISLLTSLTLFPDGQPALSVAWTLVHEMMFYLLFVIWFYTRKGWYYFTLVWASIIVYLNWIEPVLFLQAIPVIKFFISSYNLEFIIGSFTAIIIKKASISSKSIFLYSAIVLIAIGILLKWNNWDLTYLVLAFGFSLLIIGSVGTKLDKIGSSNLLMILGNASYSIYLIHNPEISILMRILPKTLNFLSDGLIFVIIFIICCITGIIYSKLFEEFLMSKAKAKFLPISPKKTDLK</sequence>
<dbReference type="GO" id="GO:0000271">
    <property type="term" value="P:polysaccharide biosynthetic process"/>
    <property type="evidence" value="ECO:0007669"/>
    <property type="project" value="TreeGrafter"/>
</dbReference>
<keyword evidence="4" id="KW-1185">Reference proteome</keyword>
<feature type="transmembrane region" description="Helical" evidence="1">
    <location>
        <begin position="21"/>
        <end position="39"/>
    </location>
</feature>
<dbReference type="GO" id="GO:0016747">
    <property type="term" value="F:acyltransferase activity, transferring groups other than amino-acyl groups"/>
    <property type="evidence" value="ECO:0007669"/>
    <property type="project" value="InterPro"/>
</dbReference>
<dbReference type="AlphaFoldDB" id="A0A0H4PIZ4"/>